<organism evidence="7 8">
    <name type="scientific">Albidovulum aquaemixtae</name>
    <dbReference type="NCBI Taxonomy" id="1542388"/>
    <lineage>
        <taxon>Bacteria</taxon>
        <taxon>Pseudomonadati</taxon>
        <taxon>Pseudomonadota</taxon>
        <taxon>Alphaproteobacteria</taxon>
        <taxon>Rhodobacterales</taxon>
        <taxon>Paracoccaceae</taxon>
        <taxon>Albidovulum</taxon>
    </lineage>
</organism>
<evidence type="ECO:0000256" key="3">
    <source>
        <dbReference type="ARBA" id="ARBA00022989"/>
    </source>
</evidence>
<dbReference type="AlphaFoldDB" id="A0A2R8BJT0"/>
<sequence>MSRYLFALCLCLLPMAGAAQDTSERDRDFLTAFLEDNLSGAGRTIRIDGFAGALSSRATFDEMSIADDEGVWLRIRDGAISWNRGALLSGRVEISEMSAAEIDLPRRPVAEGPSAEASGFALPDLPVSISIGELRADRVRLGEALFGTAAEISLIGQAELAEGEGSAKLDVQRIDGPEGTISLAGSYANATREATLDLLVAEGENGIAVSMLGLPGAPSIELAIHGTGVIDNFATDISLSTDGTPRLTGKVTLLTTDAEGGGQERSFEAQLGGDIAPLLLPEYREFFGSDVRLEADGLRLASGQTDLTRLVVESEGLDVSGRLSIAPDGIPLAAALTARLGSGDGNDVLLPLAGDKTYVRAADLSLRYNAARGDAWTLAGDLYGLRQTGLSLGSISLAGSGRISRPGQTGVDAARVGGHVRFAAAGVELADDAVATAVGPDLNGRAVFHWLDGQPLSISVFEVSGQGYGAEGGFRIAVAEDGVNVSGRVAAEVADLGRFSALAGRPLGGAAEMRLSGAAGLLSGIFDLEARIEGRDLSAGQAELDRLLQGVASVNASVNRDTEGLTIRNFAIAARTLRATGSGKLATGASDIEARLEFSDLSVLGPNYQGAMNAEARLAETGELRVVTLDAGAQGLGIGDATVDRLLSGPAKLEVEVEDRGGEVRLRKLDLTNPQLSLSATGQIEDSTRYIDLAARLNDMALLAPGFPGPLSAEGRVTETGEGYQLDIAASGPGATSATIVGGLSPDFSSADLSITGGAQSAIINPFIRPRNVSGPVSFDLALQGPIGLPALSGQIRLADARVVAPTFGIELEAVNIAADLGESRAMLSGGASVRGGGRIDLSGPVALTAPFVGDLSMQLADVTLRDPELYETSVDGAVSVRGPLRGGALISGAVTLGRTEIRIPSSGFGGRPVLDGLRHVNEPADVRTTLRRAGFDAASQEKRDRGVPFDIDLSVTAPGRIFVRGRGLDAEMDGALRLTGTTAAIVPAGQFNLVRGRLDILGKRFTIDEGRAELQGALTPYVRFVATTENAGITAQIVIEGEASEPEIRFLSSPELPEEEVIAHLLFGRDLSSLSAFQAAQLASAVATLAGKGGEGIVSKLRNSFGLDDFDVTTGEDGSAAVRAGKYLTEKVYTDVVIGSDGKSEINLNLDVRPGVTLKGALGSDGATGIGIYYERDY</sequence>
<dbReference type="Pfam" id="PF04357">
    <property type="entry name" value="TamB"/>
    <property type="match status" value="1"/>
</dbReference>
<reference evidence="7 8" key="1">
    <citation type="submission" date="2018-03" db="EMBL/GenBank/DDBJ databases">
        <authorList>
            <person name="Keele B.F."/>
        </authorList>
    </citation>
    <scope>NUCLEOTIDE SEQUENCE [LARGE SCALE GENOMIC DNA]</scope>
    <source>
        <strain evidence="7 8">CECT 8626</strain>
    </source>
</reference>
<feature type="signal peptide" evidence="5">
    <location>
        <begin position="1"/>
        <end position="19"/>
    </location>
</feature>
<name>A0A2R8BJT0_9RHOB</name>
<comment type="subcellular location">
    <subcellularLocation>
        <location evidence="1">Membrane</location>
        <topology evidence="1">Single-pass membrane protein</topology>
    </subcellularLocation>
</comment>
<dbReference type="RefSeq" id="WP_108853640.1">
    <property type="nucleotide sequence ID" value="NZ_OMOQ01000002.1"/>
</dbReference>
<protein>
    <submittedName>
        <fullName evidence="7">Translocation and assembly module TamB</fullName>
    </submittedName>
</protein>
<dbReference type="PANTHER" id="PTHR36985:SF1">
    <property type="entry name" value="TRANSLOCATION AND ASSEMBLY MODULE SUBUNIT TAMB"/>
    <property type="match status" value="1"/>
</dbReference>
<evidence type="ECO:0000259" key="6">
    <source>
        <dbReference type="Pfam" id="PF04357"/>
    </source>
</evidence>
<keyword evidence="8" id="KW-1185">Reference proteome</keyword>
<feature type="domain" description="Translocation and assembly module TamB C-terminal" evidence="6">
    <location>
        <begin position="835"/>
        <end position="1179"/>
    </location>
</feature>
<evidence type="ECO:0000313" key="7">
    <source>
        <dbReference type="EMBL" id="SPH23539.1"/>
    </source>
</evidence>
<evidence type="ECO:0000256" key="2">
    <source>
        <dbReference type="ARBA" id="ARBA00022692"/>
    </source>
</evidence>
<dbReference type="OrthoDB" id="7784409at2"/>
<dbReference type="GO" id="GO:0009306">
    <property type="term" value="P:protein secretion"/>
    <property type="evidence" value="ECO:0007669"/>
    <property type="project" value="InterPro"/>
</dbReference>
<dbReference type="Proteomes" id="UP000244924">
    <property type="component" value="Unassembled WGS sequence"/>
</dbReference>
<dbReference type="PANTHER" id="PTHR36985">
    <property type="entry name" value="TRANSLOCATION AND ASSEMBLY MODULE SUBUNIT TAMB"/>
    <property type="match status" value="1"/>
</dbReference>
<proteinExistence type="predicted"/>
<accession>A0A2R8BJT0</accession>
<feature type="chain" id="PRO_5015304490" evidence="5">
    <location>
        <begin position="20"/>
        <end position="1179"/>
    </location>
</feature>
<evidence type="ECO:0000256" key="4">
    <source>
        <dbReference type="ARBA" id="ARBA00023136"/>
    </source>
</evidence>
<keyword evidence="5" id="KW-0732">Signal</keyword>
<keyword evidence="2" id="KW-0812">Transmembrane</keyword>
<dbReference type="GO" id="GO:0097347">
    <property type="term" value="C:TAM protein secretion complex"/>
    <property type="evidence" value="ECO:0007669"/>
    <property type="project" value="TreeGrafter"/>
</dbReference>
<dbReference type="InterPro" id="IPR007452">
    <property type="entry name" value="TamB_C"/>
</dbReference>
<evidence type="ECO:0000313" key="8">
    <source>
        <dbReference type="Proteomes" id="UP000244924"/>
    </source>
</evidence>
<dbReference type="GO" id="GO:0005886">
    <property type="term" value="C:plasma membrane"/>
    <property type="evidence" value="ECO:0007669"/>
    <property type="project" value="InterPro"/>
</dbReference>
<keyword evidence="4" id="KW-0472">Membrane</keyword>
<evidence type="ECO:0000256" key="5">
    <source>
        <dbReference type="SAM" id="SignalP"/>
    </source>
</evidence>
<gene>
    <name evidence="7" type="primary">tamB</name>
    <name evidence="7" type="ORF">DEA8626_02603</name>
</gene>
<keyword evidence="3" id="KW-1133">Transmembrane helix</keyword>
<evidence type="ECO:0000256" key="1">
    <source>
        <dbReference type="ARBA" id="ARBA00004167"/>
    </source>
</evidence>
<dbReference type="EMBL" id="OMOQ01000002">
    <property type="protein sequence ID" value="SPH23539.1"/>
    <property type="molecule type" value="Genomic_DNA"/>
</dbReference>